<organism evidence="5 6">
    <name type="scientific">Ancylostoma duodenale</name>
    <dbReference type="NCBI Taxonomy" id="51022"/>
    <lineage>
        <taxon>Eukaryota</taxon>
        <taxon>Metazoa</taxon>
        <taxon>Ecdysozoa</taxon>
        <taxon>Nematoda</taxon>
        <taxon>Chromadorea</taxon>
        <taxon>Rhabditida</taxon>
        <taxon>Rhabditina</taxon>
        <taxon>Rhabditomorpha</taxon>
        <taxon>Strongyloidea</taxon>
        <taxon>Ancylostomatidae</taxon>
        <taxon>Ancylostomatinae</taxon>
        <taxon>Ancylostoma</taxon>
    </lineage>
</organism>
<keyword evidence="6" id="KW-1185">Reference proteome</keyword>
<feature type="non-terminal residue" evidence="5">
    <location>
        <position position="1"/>
    </location>
</feature>
<keyword evidence="1 3" id="KW-0328">Glycosyltransferase</keyword>
<evidence type="ECO:0000259" key="4">
    <source>
        <dbReference type="PROSITE" id="PS51659"/>
    </source>
</evidence>
<accession>A0A0C2C6N9</accession>
<evidence type="ECO:0000256" key="1">
    <source>
        <dbReference type="ARBA" id="ARBA00022676"/>
    </source>
</evidence>
<evidence type="ECO:0000256" key="2">
    <source>
        <dbReference type="ARBA" id="ARBA00022679"/>
    </source>
</evidence>
<dbReference type="Gene3D" id="2.30.30.40">
    <property type="entry name" value="SH3 Domains"/>
    <property type="match status" value="1"/>
</dbReference>
<protein>
    <recommendedName>
        <fullName evidence="4">GT23 domain-containing protein</fullName>
    </recommendedName>
</protein>
<evidence type="ECO:0000256" key="3">
    <source>
        <dbReference type="PROSITE-ProRule" id="PRU00992"/>
    </source>
</evidence>
<reference evidence="5 6" key="1">
    <citation type="submission" date="2013-12" db="EMBL/GenBank/DDBJ databases">
        <title>Draft genome of the parsitic nematode Ancylostoma duodenale.</title>
        <authorList>
            <person name="Mitreva M."/>
        </authorList>
    </citation>
    <scope>NUCLEOTIDE SEQUENCE [LARGE SCALE GENOMIC DNA]</scope>
    <source>
        <strain evidence="5 6">Zhejiang</strain>
    </source>
</reference>
<feature type="domain" description="GT23" evidence="4">
    <location>
        <begin position="1"/>
        <end position="24"/>
    </location>
</feature>
<dbReference type="OrthoDB" id="6435034at2759"/>
<evidence type="ECO:0000313" key="6">
    <source>
        <dbReference type="Proteomes" id="UP000054047"/>
    </source>
</evidence>
<proteinExistence type="inferred from homology"/>
<dbReference type="GO" id="GO:0016758">
    <property type="term" value="F:hexosyltransferase activity"/>
    <property type="evidence" value="ECO:0007669"/>
    <property type="project" value="UniProtKB-UniRule"/>
</dbReference>
<sequence>LCRLAYELMQVVHDGDAGDRVRSLDEMYYFGGQLPHEYVAIEQHTPQYSNEISLEIGDVTEFEANLWNGYLEAGAKAAPKQDICQFRCGHRSNCEGEQNHYYHRNAGDNPLPAEGERSQYGRTVNRPCQIK</sequence>
<gene>
    <name evidence="5" type="ORF">ANCDUO_17952</name>
</gene>
<name>A0A0C2C6N9_9BILA</name>
<comment type="caution">
    <text evidence="3">Lacks conserved residue(s) required for the propagation of feature annotation.</text>
</comment>
<dbReference type="InterPro" id="IPR027350">
    <property type="entry name" value="GT23_dom"/>
</dbReference>
<keyword evidence="2 3" id="KW-0808">Transferase</keyword>
<dbReference type="AlphaFoldDB" id="A0A0C2C6N9"/>
<dbReference type="PROSITE" id="PS51659">
    <property type="entry name" value="GT23"/>
    <property type="match status" value="1"/>
</dbReference>
<evidence type="ECO:0000313" key="5">
    <source>
        <dbReference type="EMBL" id="KIH51953.1"/>
    </source>
</evidence>
<dbReference type="Proteomes" id="UP000054047">
    <property type="component" value="Unassembled WGS sequence"/>
</dbReference>
<dbReference type="EMBL" id="KN744960">
    <property type="protein sequence ID" value="KIH51953.1"/>
    <property type="molecule type" value="Genomic_DNA"/>
</dbReference>
<comment type="similarity">
    <text evidence="3">Belongs to the glycosyltransferase 23 family.</text>
</comment>